<reference evidence="1 2" key="1">
    <citation type="submission" date="2020-06" db="EMBL/GenBank/DDBJ databases">
        <title>Acidovorax antarctica sp. nov., isolated from Corinth ice sheet soil, Antarctic Fields Peninsula.</title>
        <authorList>
            <person name="Xu Q."/>
            <person name="Peng F."/>
        </authorList>
    </citation>
    <scope>NUCLEOTIDE SEQUENCE [LARGE SCALE GENOMIC DNA]</scope>
    <source>
        <strain evidence="1 2">16-35-5</strain>
    </source>
</reference>
<protein>
    <submittedName>
        <fullName evidence="1">Uncharacterized protein</fullName>
    </submittedName>
</protein>
<sequence>MTSSHTNDTAHRLASLVACYVGDLEKLPGSQRLSQDSLATVYAMACTLLQSGQLPQASAYFSFLLLYAPTHPDYLCARASCALQEGDPALAMDLLSLALYVKPESCAIALALAEAMVGAGANEGARPLLQQILRLAALPADATVRARAELRLQTLQTEPASHAAS</sequence>
<dbReference type="EMBL" id="CP054840">
    <property type="protein sequence ID" value="QKV54383.1"/>
    <property type="molecule type" value="Genomic_DNA"/>
</dbReference>
<evidence type="ECO:0000313" key="2">
    <source>
        <dbReference type="Proteomes" id="UP000509579"/>
    </source>
</evidence>
<dbReference type="SUPFAM" id="SSF48452">
    <property type="entry name" value="TPR-like"/>
    <property type="match status" value="1"/>
</dbReference>
<dbReference type="InterPro" id="IPR011990">
    <property type="entry name" value="TPR-like_helical_dom_sf"/>
</dbReference>
<gene>
    <name evidence="1" type="ORF">HUK68_16525</name>
</gene>
<dbReference type="Gene3D" id="1.25.40.10">
    <property type="entry name" value="Tetratricopeptide repeat domain"/>
    <property type="match status" value="1"/>
</dbReference>
<dbReference type="Proteomes" id="UP000509579">
    <property type="component" value="Chromosome"/>
</dbReference>
<proteinExistence type="predicted"/>
<name>A0A6N1X7V4_9BURK</name>
<dbReference type="KEGG" id="aant:HUK68_16525"/>
<dbReference type="AlphaFoldDB" id="A0A6N1X7V4"/>
<accession>A0A6N1X7V4</accession>
<dbReference type="RefSeq" id="WP_175505183.1">
    <property type="nucleotide sequence ID" value="NZ_CP054840.1"/>
</dbReference>
<evidence type="ECO:0000313" key="1">
    <source>
        <dbReference type="EMBL" id="QKV54383.1"/>
    </source>
</evidence>
<keyword evidence="2" id="KW-1185">Reference proteome</keyword>
<organism evidence="1 2">
    <name type="scientific">Comamonas antarctica</name>
    <dbReference type="NCBI Taxonomy" id="2743470"/>
    <lineage>
        <taxon>Bacteria</taxon>
        <taxon>Pseudomonadati</taxon>
        <taxon>Pseudomonadota</taxon>
        <taxon>Betaproteobacteria</taxon>
        <taxon>Burkholderiales</taxon>
        <taxon>Comamonadaceae</taxon>
        <taxon>Comamonas</taxon>
    </lineage>
</organism>